<name>A0A150PLJ5_SORCE</name>
<dbReference type="Gene3D" id="2.30.110.10">
    <property type="entry name" value="Electron Transport, Fmn-binding Protein, Chain A"/>
    <property type="match status" value="1"/>
</dbReference>
<proteinExistence type="predicted"/>
<dbReference type="Proteomes" id="UP000075604">
    <property type="component" value="Unassembled WGS sequence"/>
</dbReference>
<sequence>MGKTFSELDDDLTGFIAEQHLFFVASAPSGSGGHVNLSPKGHDTFRVVDPRTVAYLDLTGSGVETIAHLRDNGRITLMFCAFSGPPRIVRLYGRGEPVFPGDPRFGALAGLFPQLPGVRSVIRVALERVATSCGYAVPRMAYEEERDTLSKWAERKGPEGLSRYRREKNAASIDGLPGLPQPPADE</sequence>
<gene>
    <name evidence="3" type="ORF">BE04_35710</name>
</gene>
<dbReference type="EMBL" id="JELX01002095">
    <property type="protein sequence ID" value="KYF56565.1"/>
    <property type="molecule type" value="Genomic_DNA"/>
</dbReference>
<dbReference type="InterPro" id="IPR011576">
    <property type="entry name" value="Pyridox_Oxase_N"/>
</dbReference>
<protein>
    <submittedName>
        <fullName evidence="3">Pyridoxamine 5'-phosphate oxidase</fullName>
    </submittedName>
</protein>
<evidence type="ECO:0000259" key="2">
    <source>
        <dbReference type="Pfam" id="PF01243"/>
    </source>
</evidence>
<feature type="compositionally biased region" description="Basic and acidic residues" evidence="1">
    <location>
        <begin position="147"/>
        <end position="169"/>
    </location>
</feature>
<reference evidence="3 4" key="1">
    <citation type="submission" date="2014-02" db="EMBL/GenBank/DDBJ databases">
        <title>The small core and large imbalanced accessory genome model reveals a collaborative survival strategy of Sorangium cellulosum strains in nature.</title>
        <authorList>
            <person name="Han K."/>
            <person name="Peng R."/>
            <person name="Blom J."/>
            <person name="Li Y.-Z."/>
        </authorList>
    </citation>
    <scope>NUCLEOTIDE SEQUENCE [LARGE SCALE GENOMIC DNA]</scope>
    <source>
        <strain evidence="3 4">So0157-18</strain>
    </source>
</reference>
<evidence type="ECO:0000256" key="1">
    <source>
        <dbReference type="SAM" id="MobiDB-lite"/>
    </source>
</evidence>
<evidence type="ECO:0000313" key="3">
    <source>
        <dbReference type="EMBL" id="KYF56565.1"/>
    </source>
</evidence>
<evidence type="ECO:0000313" key="4">
    <source>
        <dbReference type="Proteomes" id="UP000075604"/>
    </source>
</evidence>
<dbReference type="PANTHER" id="PTHR39336">
    <property type="entry name" value="PYRIDOXAMINE PHOSPHATE OXIDASE FAMILY PROTEIN (AFU_ORTHOLOGUE AFUA_6G11440)"/>
    <property type="match status" value="1"/>
</dbReference>
<dbReference type="AlphaFoldDB" id="A0A150PLJ5"/>
<feature type="region of interest" description="Disordered" evidence="1">
    <location>
        <begin position="147"/>
        <end position="186"/>
    </location>
</feature>
<organism evidence="3 4">
    <name type="scientific">Sorangium cellulosum</name>
    <name type="common">Polyangium cellulosum</name>
    <dbReference type="NCBI Taxonomy" id="56"/>
    <lineage>
        <taxon>Bacteria</taxon>
        <taxon>Pseudomonadati</taxon>
        <taxon>Myxococcota</taxon>
        <taxon>Polyangia</taxon>
        <taxon>Polyangiales</taxon>
        <taxon>Polyangiaceae</taxon>
        <taxon>Sorangium</taxon>
    </lineage>
</organism>
<feature type="domain" description="Pyridoxamine 5'-phosphate oxidase N-terminal" evidence="2">
    <location>
        <begin position="9"/>
        <end position="133"/>
    </location>
</feature>
<comment type="caution">
    <text evidence="3">The sequence shown here is derived from an EMBL/GenBank/DDBJ whole genome shotgun (WGS) entry which is preliminary data.</text>
</comment>
<dbReference type="SUPFAM" id="SSF50475">
    <property type="entry name" value="FMN-binding split barrel"/>
    <property type="match status" value="1"/>
</dbReference>
<dbReference type="PANTHER" id="PTHR39336:SF1">
    <property type="entry name" value="PYRIDOXAMINE PHOSPHATE OXIDASE FAMILY PROTEIN (AFU_ORTHOLOGUE AFUA_6G11440)"/>
    <property type="match status" value="1"/>
</dbReference>
<dbReference type="InterPro" id="IPR012349">
    <property type="entry name" value="Split_barrel_FMN-bd"/>
</dbReference>
<dbReference type="Pfam" id="PF01243">
    <property type="entry name" value="PNPOx_N"/>
    <property type="match status" value="1"/>
</dbReference>
<accession>A0A150PLJ5</accession>